<comment type="similarity">
    <text evidence="1 3">Belongs to the peptidase S8 family.</text>
</comment>
<dbReference type="Gene3D" id="3.40.50.200">
    <property type="entry name" value="Peptidase S8/S53 domain"/>
    <property type="match status" value="1"/>
</dbReference>
<feature type="domain" description="Peptidase S8/S53" evidence="4">
    <location>
        <begin position="93"/>
        <end position="254"/>
    </location>
</feature>
<keyword evidence="6" id="KW-0378">Hydrolase</keyword>
<dbReference type="InterPro" id="IPR000209">
    <property type="entry name" value="Peptidase_S8/S53_dom"/>
</dbReference>
<gene>
    <name evidence="6" type="ORF">CKAN_00160800</name>
</gene>
<keyword evidence="2" id="KW-0732">Signal</keyword>
<dbReference type="InterPro" id="IPR036852">
    <property type="entry name" value="Peptidase_S8/S53_dom_sf"/>
</dbReference>
<dbReference type="GO" id="GO:0006508">
    <property type="term" value="P:proteolysis"/>
    <property type="evidence" value="ECO:0007669"/>
    <property type="project" value="UniProtKB-KW"/>
</dbReference>
<dbReference type="PROSITE" id="PS51892">
    <property type="entry name" value="SUBTILASE"/>
    <property type="match status" value="1"/>
</dbReference>
<name>A0A3S3PTQ2_9MAGN</name>
<feature type="domain" description="Inhibitor I9" evidence="5">
    <location>
        <begin position="2"/>
        <end position="29"/>
    </location>
</feature>
<dbReference type="OrthoDB" id="4803627at2759"/>
<comment type="caution">
    <text evidence="6">The sequence shown here is derived from an EMBL/GenBank/DDBJ whole genome shotgun (WGS) entry which is preliminary data.</text>
</comment>
<dbReference type="InterPro" id="IPR045051">
    <property type="entry name" value="SBT"/>
</dbReference>
<dbReference type="InterPro" id="IPR037045">
    <property type="entry name" value="S8pro/Inhibitor_I9_sf"/>
</dbReference>
<dbReference type="Pfam" id="PF00082">
    <property type="entry name" value="Peptidase_S8"/>
    <property type="match status" value="1"/>
</dbReference>
<keyword evidence="7" id="KW-1185">Reference proteome</keyword>
<dbReference type="SUPFAM" id="SSF52743">
    <property type="entry name" value="Subtilisin-like"/>
    <property type="match status" value="1"/>
</dbReference>
<dbReference type="AlphaFoldDB" id="A0A3S3PTQ2"/>
<protein>
    <submittedName>
        <fullName evidence="6">Subtilisin-like protein protease SBT1.7</fullName>
    </submittedName>
</protein>
<evidence type="ECO:0000313" key="7">
    <source>
        <dbReference type="Proteomes" id="UP000283530"/>
    </source>
</evidence>
<sequence length="262" mass="28131">MLLYSYSQVMHGFSASLTATQLSKLEKLPAHRATYHKSFGKLFTTHTPPTHQGIWPESESFNGRGMLPVLERWKGVCHVCENGTYFNSSLCNRKLIGARSFSKGLKAADENLSATIDYDSPRDLFGHGTQTSSTAAGAYVSGADYYGYAEGTAKGVAPGAWVAMYKVVYYTETEDIAATDVLAAMDQAIADGVDIMSLSLGFKQSPYYSDVIATSALSAIEKGIFVACAAGNDGEAMNSTHNGAPWIATVGASTIDRLSWKE</sequence>
<evidence type="ECO:0000256" key="3">
    <source>
        <dbReference type="PROSITE-ProRule" id="PRU01240"/>
    </source>
</evidence>
<dbReference type="Pfam" id="PF05922">
    <property type="entry name" value="Inhibitor_I9"/>
    <property type="match status" value="1"/>
</dbReference>
<organism evidence="6 7">
    <name type="scientific">Cinnamomum micranthum f. kanehirae</name>
    <dbReference type="NCBI Taxonomy" id="337451"/>
    <lineage>
        <taxon>Eukaryota</taxon>
        <taxon>Viridiplantae</taxon>
        <taxon>Streptophyta</taxon>
        <taxon>Embryophyta</taxon>
        <taxon>Tracheophyta</taxon>
        <taxon>Spermatophyta</taxon>
        <taxon>Magnoliopsida</taxon>
        <taxon>Magnoliidae</taxon>
        <taxon>Laurales</taxon>
        <taxon>Lauraceae</taxon>
        <taxon>Cinnamomum</taxon>
    </lineage>
</organism>
<dbReference type="PANTHER" id="PTHR10795">
    <property type="entry name" value="PROPROTEIN CONVERTASE SUBTILISIN/KEXIN"/>
    <property type="match status" value="1"/>
</dbReference>
<dbReference type="Gene3D" id="3.30.70.80">
    <property type="entry name" value="Peptidase S8 propeptide/proteinase inhibitor I9"/>
    <property type="match status" value="1"/>
</dbReference>
<dbReference type="GO" id="GO:0004252">
    <property type="term" value="F:serine-type endopeptidase activity"/>
    <property type="evidence" value="ECO:0007669"/>
    <property type="project" value="InterPro"/>
</dbReference>
<evidence type="ECO:0000313" key="6">
    <source>
        <dbReference type="EMBL" id="RWR73337.1"/>
    </source>
</evidence>
<dbReference type="Proteomes" id="UP000283530">
    <property type="component" value="Unassembled WGS sequence"/>
</dbReference>
<evidence type="ECO:0000259" key="5">
    <source>
        <dbReference type="Pfam" id="PF05922"/>
    </source>
</evidence>
<evidence type="ECO:0000259" key="4">
    <source>
        <dbReference type="Pfam" id="PF00082"/>
    </source>
</evidence>
<dbReference type="EMBL" id="QPKB01000001">
    <property type="protein sequence ID" value="RWR73337.1"/>
    <property type="molecule type" value="Genomic_DNA"/>
</dbReference>
<accession>A0A3S3PTQ2</accession>
<dbReference type="InterPro" id="IPR010259">
    <property type="entry name" value="S8pro/Inhibitor_I9"/>
</dbReference>
<evidence type="ECO:0000256" key="2">
    <source>
        <dbReference type="ARBA" id="ARBA00022729"/>
    </source>
</evidence>
<dbReference type="STRING" id="337451.A0A3S3PTQ2"/>
<comment type="caution">
    <text evidence="3">Lacks conserved residue(s) required for the propagation of feature annotation.</text>
</comment>
<keyword evidence="6" id="KW-0645">Protease</keyword>
<evidence type="ECO:0000256" key="1">
    <source>
        <dbReference type="ARBA" id="ARBA00011073"/>
    </source>
</evidence>
<reference evidence="6 7" key="1">
    <citation type="journal article" date="2019" name="Nat. Plants">
        <title>Stout camphor tree genome fills gaps in understanding of flowering plant genome evolution.</title>
        <authorList>
            <person name="Chaw S.M."/>
            <person name="Liu Y.C."/>
            <person name="Wu Y.W."/>
            <person name="Wang H.Y."/>
            <person name="Lin C.I."/>
            <person name="Wu C.S."/>
            <person name="Ke H.M."/>
            <person name="Chang L.Y."/>
            <person name="Hsu C.Y."/>
            <person name="Yang H.T."/>
            <person name="Sudianto E."/>
            <person name="Hsu M.H."/>
            <person name="Wu K.P."/>
            <person name="Wang L.N."/>
            <person name="Leebens-Mack J.H."/>
            <person name="Tsai I.J."/>
        </authorList>
    </citation>
    <scope>NUCLEOTIDE SEQUENCE [LARGE SCALE GENOMIC DNA]</scope>
    <source>
        <strain evidence="7">cv. Chaw 1501</strain>
        <tissue evidence="6">Young leaves</tissue>
    </source>
</reference>
<proteinExistence type="inferred from homology"/>